<accession>A0A919Y267</accession>
<evidence type="ECO:0000259" key="1">
    <source>
        <dbReference type="Pfam" id="PF02558"/>
    </source>
</evidence>
<evidence type="ECO:0000313" key="2">
    <source>
        <dbReference type="EMBL" id="GIO43144.1"/>
    </source>
</evidence>
<dbReference type="SUPFAM" id="SSF51735">
    <property type="entry name" value="NAD(P)-binding Rossmann-fold domains"/>
    <property type="match status" value="1"/>
</dbReference>
<dbReference type="InterPro" id="IPR013332">
    <property type="entry name" value="KPR_N"/>
</dbReference>
<dbReference type="RefSeq" id="WP_301628041.1">
    <property type="nucleotide sequence ID" value="NZ_BORS01000009.1"/>
</dbReference>
<organism evidence="2 3">
    <name type="scientific">Paenibacillus apis</name>
    <dbReference type="NCBI Taxonomy" id="1792174"/>
    <lineage>
        <taxon>Bacteria</taxon>
        <taxon>Bacillati</taxon>
        <taxon>Bacillota</taxon>
        <taxon>Bacilli</taxon>
        <taxon>Bacillales</taxon>
        <taxon>Paenibacillaceae</taxon>
        <taxon>Paenibacillus</taxon>
    </lineage>
</organism>
<sequence>MRILFFGRGLISTQYAWAFEQAGHTVEFYVRKGRKETFGSSIELEMWDARKGKKLIKESWNVKLHEEILPKYDLIIVSVNTEQLPGAAQFLATAAGDTPILIFNNIWQDLKSSIAPLSMNNVVFGFPGAGGGIADNRLRGGFLKMVFLEKPRVGTEHINNKVRELFESAHFKINWIKDMQNWLWNHFAMNAAMETEVIRRGSFPAVLNHRDSFSNVGLNMRELIPVLKARGAKPDATSLMLTKVPPGLLGILFNKVIFAKGSLPRLFMEHNNSKAGFAVLEVVREAKKAGIPLPRLTAAFENTEYHKSIENPLLP</sequence>
<dbReference type="Pfam" id="PF02558">
    <property type="entry name" value="ApbA"/>
    <property type="match status" value="1"/>
</dbReference>
<gene>
    <name evidence="2" type="ORF">J41TS4_29020</name>
</gene>
<dbReference type="AlphaFoldDB" id="A0A919Y267"/>
<reference evidence="2" key="1">
    <citation type="submission" date="2021-03" db="EMBL/GenBank/DDBJ databases">
        <title>Antimicrobial resistance genes in bacteria isolated from Japanese honey, and their potential for conferring macrolide and lincosamide resistance in the American foulbrood pathogen Paenibacillus larvae.</title>
        <authorList>
            <person name="Okamoto M."/>
            <person name="Kumagai M."/>
            <person name="Kanamori H."/>
            <person name="Takamatsu D."/>
        </authorList>
    </citation>
    <scope>NUCLEOTIDE SEQUENCE</scope>
    <source>
        <strain evidence="2">J41TS4</strain>
    </source>
</reference>
<evidence type="ECO:0000313" key="3">
    <source>
        <dbReference type="Proteomes" id="UP000678895"/>
    </source>
</evidence>
<feature type="domain" description="Ketopantoate reductase N-terminal" evidence="1">
    <location>
        <begin position="3"/>
        <end position="125"/>
    </location>
</feature>
<name>A0A919Y267_9BACL</name>
<dbReference type="InterPro" id="IPR036291">
    <property type="entry name" value="NAD(P)-bd_dom_sf"/>
</dbReference>
<dbReference type="Gene3D" id="3.40.50.720">
    <property type="entry name" value="NAD(P)-binding Rossmann-like Domain"/>
    <property type="match status" value="1"/>
</dbReference>
<proteinExistence type="predicted"/>
<comment type="caution">
    <text evidence="2">The sequence shown here is derived from an EMBL/GenBank/DDBJ whole genome shotgun (WGS) entry which is preliminary data.</text>
</comment>
<dbReference type="Proteomes" id="UP000678895">
    <property type="component" value="Unassembled WGS sequence"/>
</dbReference>
<protein>
    <recommendedName>
        <fullName evidence="1">Ketopantoate reductase N-terminal domain-containing protein</fullName>
    </recommendedName>
</protein>
<dbReference type="EMBL" id="BORS01000009">
    <property type="protein sequence ID" value="GIO43144.1"/>
    <property type="molecule type" value="Genomic_DNA"/>
</dbReference>
<keyword evidence="3" id="KW-1185">Reference proteome</keyword>